<dbReference type="Proteomes" id="UP000075883">
    <property type="component" value="Unassembled WGS sequence"/>
</dbReference>
<reference evidence="2" key="2">
    <citation type="submission" date="2020-05" db="UniProtKB">
        <authorList>
            <consortium name="EnsemblMetazoa"/>
        </authorList>
    </citation>
    <scope>IDENTIFICATION</scope>
    <source>
        <strain evidence="2">A-37</strain>
    </source>
</reference>
<reference evidence="3" key="1">
    <citation type="submission" date="2013-09" db="EMBL/GenBank/DDBJ databases">
        <title>The Genome Sequence of Anopheles culicifacies species A.</title>
        <authorList>
            <consortium name="The Broad Institute Genomics Platform"/>
            <person name="Neafsey D.E."/>
            <person name="Besansky N."/>
            <person name="Howell P."/>
            <person name="Walton C."/>
            <person name="Young S.K."/>
            <person name="Zeng Q."/>
            <person name="Gargeya S."/>
            <person name="Fitzgerald M."/>
            <person name="Haas B."/>
            <person name="Abouelleil A."/>
            <person name="Allen A.W."/>
            <person name="Alvarado L."/>
            <person name="Arachchi H.M."/>
            <person name="Berlin A.M."/>
            <person name="Chapman S.B."/>
            <person name="Gainer-Dewar J."/>
            <person name="Goldberg J."/>
            <person name="Griggs A."/>
            <person name="Gujja S."/>
            <person name="Hansen M."/>
            <person name="Howarth C."/>
            <person name="Imamovic A."/>
            <person name="Ireland A."/>
            <person name="Larimer J."/>
            <person name="McCowan C."/>
            <person name="Murphy C."/>
            <person name="Pearson M."/>
            <person name="Poon T.W."/>
            <person name="Priest M."/>
            <person name="Roberts A."/>
            <person name="Saif S."/>
            <person name="Shea T."/>
            <person name="Sisk P."/>
            <person name="Sykes S."/>
            <person name="Wortman J."/>
            <person name="Nusbaum C."/>
            <person name="Birren B."/>
        </authorList>
    </citation>
    <scope>NUCLEOTIDE SEQUENCE [LARGE SCALE GENOMIC DNA]</scope>
    <source>
        <strain evidence="3">A-37</strain>
    </source>
</reference>
<dbReference type="EMBL" id="AXCM01000070">
    <property type="status" value="NOT_ANNOTATED_CDS"/>
    <property type="molecule type" value="Genomic_DNA"/>
</dbReference>
<sequence length="196" mass="20287">MIHLINNTNIAAAGVHQLCSTTYPVTSSKAIKSGSHSSSEYSSIIWLLFSELPLPLTLADDSVSADVPALVAAAGVMAAGASTRSYAGSEPDAVARLSSSGASAGFEIGRSSRDRLFAASMLGEDANSRHASNNERNDLGSMLTDETMVVAKGSSKSTERAKVGRNSQHHSDSDGDEFAATAFSSDGMSRRDPCAG</sequence>
<dbReference type="AlphaFoldDB" id="A0A182MDT8"/>
<feature type="region of interest" description="Disordered" evidence="1">
    <location>
        <begin position="150"/>
        <end position="196"/>
    </location>
</feature>
<organism evidence="2 3">
    <name type="scientific">Anopheles culicifacies</name>
    <dbReference type="NCBI Taxonomy" id="139723"/>
    <lineage>
        <taxon>Eukaryota</taxon>
        <taxon>Metazoa</taxon>
        <taxon>Ecdysozoa</taxon>
        <taxon>Arthropoda</taxon>
        <taxon>Hexapoda</taxon>
        <taxon>Insecta</taxon>
        <taxon>Pterygota</taxon>
        <taxon>Neoptera</taxon>
        <taxon>Endopterygota</taxon>
        <taxon>Diptera</taxon>
        <taxon>Nematocera</taxon>
        <taxon>Culicoidea</taxon>
        <taxon>Culicidae</taxon>
        <taxon>Anophelinae</taxon>
        <taxon>Anopheles</taxon>
        <taxon>culicifacies species complex</taxon>
    </lineage>
</organism>
<proteinExistence type="predicted"/>
<evidence type="ECO:0000313" key="2">
    <source>
        <dbReference type="EnsemblMetazoa" id="ACUA015823-PA"/>
    </source>
</evidence>
<accession>A0A182MDT8</accession>
<evidence type="ECO:0000256" key="1">
    <source>
        <dbReference type="SAM" id="MobiDB-lite"/>
    </source>
</evidence>
<keyword evidence="3" id="KW-1185">Reference proteome</keyword>
<evidence type="ECO:0000313" key="3">
    <source>
        <dbReference type="Proteomes" id="UP000075883"/>
    </source>
</evidence>
<protein>
    <submittedName>
        <fullName evidence="2">Uncharacterized protein</fullName>
    </submittedName>
</protein>
<dbReference type="VEuPathDB" id="VectorBase:ACUA015823"/>
<dbReference type="EnsemblMetazoa" id="ACUA015823-RA">
    <property type="protein sequence ID" value="ACUA015823-PA"/>
    <property type="gene ID" value="ACUA015823"/>
</dbReference>
<name>A0A182MDT8_9DIPT</name>